<feature type="transmembrane region" description="Helical" evidence="9">
    <location>
        <begin position="194"/>
        <end position="216"/>
    </location>
</feature>
<keyword evidence="6 9" id="KW-1133">Transmembrane helix</keyword>
<proteinExistence type="predicted"/>
<dbReference type="RefSeq" id="WP_088989464.1">
    <property type="nucleotide sequence ID" value="NZ_LT607409.1"/>
</dbReference>
<evidence type="ECO:0000259" key="10">
    <source>
        <dbReference type="Pfam" id="PF13231"/>
    </source>
</evidence>
<keyword evidence="3 11" id="KW-0328">Glycosyltransferase</keyword>
<dbReference type="Pfam" id="PF13231">
    <property type="entry name" value="PMT_2"/>
    <property type="match status" value="1"/>
</dbReference>
<keyword evidence="5 9" id="KW-0812">Transmembrane</keyword>
<feature type="transmembrane region" description="Helical" evidence="9">
    <location>
        <begin position="228"/>
        <end position="250"/>
    </location>
</feature>
<keyword evidence="7 9" id="KW-0472">Membrane</keyword>
<gene>
    <name evidence="11" type="ORF">GA0070612_4218</name>
</gene>
<feature type="transmembrane region" description="Helical" evidence="9">
    <location>
        <begin position="111"/>
        <end position="131"/>
    </location>
</feature>
<keyword evidence="2" id="KW-1003">Cell membrane</keyword>
<feature type="transmembrane region" description="Helical" evidence="9">
    <location>
        <begin position="358"/>
        <end position="377"/>
    </location>
</feature>
<evidence type="ECO:0000256" key="6">
    <source>
        <dbReference type="ARBA" id="ARBA00022989"/>
    </source>
</evidence>
<name>A0A1C4Y2G2_9ACTN</name>
<evidence type="ECO:0000313" key="11">
    <source>
        <dbReference type="EMBL" id="SCF14915.1"/>
    </source>
</evidence>
<dbReference type="GO" id="GO:0009103">
    <property type="term" value="P:lipopolysaccharide biosynthetic process"/>
    <property type="evidence" value="ECO:0007669"/>
    <property type="project" value="UniProtKB-ARBA"/>
</dbReference>
<feature type="transmembrane region" description="Helical" evidence="9">
    <location>
        <begin position="301"/>
        <end position="322"/>
    </location>
</feature>
<evidence type="ECO:0000256" key="9">
    <source>
        <dbReference type="SAM" id="Phobius"/>
    </source>
</evidence>
<protein>
    <submittedName>
        <fullName evidence="11">Mannosyltransferase</fullName>
    </submittedName>
</protein>
<organism evidence="11 12">
    <name type="scientific">Micromonospora chokoriensis</name>
    <dbReference type="NCBI Taxonomy" id="356851"/>
    <lineage>
        <taxon>Bacteria</taxon>
        <taxon>Bacillati</taxon>
        <taxon>Actinomycetota</taxon>
        <taxon>Actinomycetes</taxon>
        <taxon>Micromonosporales</taxon>
        <taxon>Micromonosporaceae</taxon>
        <taxon>Micromonospora</taxon>
    </lineage>
</organism>
<dbReference type="PANTHER" id="PTHR33908">
    <property type="entry name" value="MANNOSYLTRANSFERASE YKCB-RELATED"/>
    <property type="match status" value="1"/>
</dbReference>
<dbReference type="EMBL" id="LT607409">
    <property type="protein sequence ID" value="SCF14915.1"/>
    <property type="molecule type" value="Genomic_DNA"/>
</dbReference>
<dbReference type="GO" id="GO:0010041">
    <property type="term" value="P:response to iron(III) ion"/>
    <property type="evidence" value="ECO:0007669"/>
    <property type="project" value="TreeGrafter"/>
</dbReference>
<accession>A0A1C4Y2G2</accession>
<feature type="transmembrane region" description="Helical" evidence="9">
    <location>
        <begin position="271"/>
        <end position="295"/>
    </location>
</feature>
<evidence type="ECO:0000256" key="2">
    <source>
        <dbReference type="ARBA" id="ARBA00022475"/>
    </source>
</evidence>
<dbReference type="PANTHER" id="PTHR33908:SF3">
    <property type="entry name" value="UNDECAPRENYL PHOSPHATE-ALPHA-4-AMINO-4-DEOXY-L-ARABINOSE ARABINOSYL TRANSFERASE"/>
    <property type="match status" value="1"/>
</dbReference>
<dbReference type="GO" id="GO:0016763">
    <property type="term" value="F:pentosyltransferase activity"/>
    <property type="evidence" value="ECO:0007669"/>
    <property type="project" value="TreeGrafter"/>
</dbReference>
<evidence type="ECO:0000256" key="5">
    <source>
        <dbReference type="ARBA" id="ARBA00022692"/>
    </source>
</evidence>
<feature type="transmembrane region" description="Helical" evidence="9">
    <location>
        <begin position="42"/>
        <end position="59"/>
    </location>
</feature>
<evidence type="ECO:0000256" key="4">
    <source>
        <dbReference type="ARBA" id="ARBA00022679"/>
    </source>
</evidence>
<evidence type="ECO:0000256" key="1">
    <source>
        <dbReference type="ARBA" id="ARBA00004651"/>
    </source>
</evidence>
<comment type="subcellular location">
    <subcellularLocation>
        <location evidence="1">Cell membrane</location>
        <topology evidence="1">Multi-pass membrane protein</topology>
    </subcellularLocation>
</comment>
<dbReference type="Proteomes" id="UP000198224">
    <property type="component" value="Chromosome I"/>
</dbReference>
<feature type="transmembrane region" description="Helical" evidence="9">
    <location>
        <begin position="164"/>
        <end position="182"/>
    </location>
</feature>
<evidence type="ECO:0000256" key="8">
    <source>
        <dbReference type="SAM" id="MobiDB-lite"/>
    </source>
</evidence>
<evidence type="ECO:0000256" key="3">
    <source>
        <dbReference type="ARBA" id="ARBA00022676"/>
    </source>
</evidence>
<feature type="region of interest" description="Disordered" evidence="8">
    <location>
        <begin position="1"/>
        <end position="29"/>
    </location>
</feature>
<feature type="compositionally biased region" description="Pro residues" evidence="8">
    <location>
        <begin position="19"/>
        <end position="29"/>
    </location>
</feature>
<reference evidence="12" key="1">
    <citation type="submission" date="2016-06" db="EMBL/GenBank/DDBJ databases">
        <authorList>
            <person name="Varghese N."/>
            <person name="Submissions Spin"/>
        </authorList>
    </citation>
    <scope>NUCLEOTIDE SEQUENCE [LARGE SCALE GENOMIC DNA]</scope>
    <source>
        <strain evidence="12">DSM 45160</strain>
    </source>
</reference>
<sequence length="520" mass="56045">MSDRAVATDAQPAQTNAGGPPPPATAPEPRPLRLARRVARSVWFWPTAFAALAVGWRLGSPEMWHDELVTIDVATRSTGQILGMLANVDAVHGAYYLFMHGWTTLFGTGPAAVRLPSALAMVLATACVALAGRRLFDHRTGVAAGFVFALLPTVTRFGQETRSYAFVVLGAAAATLFLLRALERPGVLRWAAYALAVAGTGLVNVVALTMLLGHGVAVLIHCWRERRWWSLAWFTLATAAGAAIAAPVILRGMKQAGRQISWIPDSSPWTVWEQVYGSTLIAVAVTALAVVGLLAHLRRDTVARTLSAALIAALPVPVILVAATGDINYFFSKYLLFLMPAWAVLAGAGLAALRRPPLVAVALVVVAALSVPGQLAMRGEYSHGWYTYPQKRAFDPLSYTEAAEVIEAGYQPGDGLVAGAPWWWMHEVGVRYYLPADVSPRNVFQQRSAARSNELFATDCGNPAKCLRDEPRIWVLLPVHTDEPLKALPKKQAAALTERYAVVRVTTVTGLTVALLQRRG</sequence>
<evidence type="ECO:0000313" key="12">
    <source>
        <dbReference type="Proteomes" id="UP000198224"/>
    </source>
</evidence>
<keyword evidence="12" id="KW-1185">Reference proteome</keyword>
<dbReference type="InterPro" id="IPR038731">
    <property type="entry name" value="RgtA/B/C-like"/>
</dbReference>
<dbReference type="GO" id="GO:0005886">
    <property type="term" value="C:plasma membrane"/>
    <property type="evidence" value="ECO:0007669"/>
    <property type="project" value="UniProtKB-SubCell"/>
</dbReference>
<keyword evidence="4 11" id="KW-0808">Transferase</keyword>
<evidence type="ECO:0000256" key="7">
    <source>
        <dbReference type="ARBA" id="ARBA00023136"/>
    </source>
</evidence>
<dbReference type="InterPro" id="IPR050297">
    <property type="entry name" value="LipidA_mod_glycosyltrf_83"/>
</dbReference>
<feature type="domain" description="Glycosyltransferase RgtA/B/C/D-like" evidence="10">
    <location>
        <begin position="97"/>
        <end position="249"/>
    </location>
</feature>
<dbReference type="AlphaFoldDB" id="A0A1C4Y2G2"/>
<feature type="transmembrane region" description="Helical" evidence="9">
    <location>
        <begin position="334"/>
        <end position="352"/>
    </location>
</feature>